<dbReference type="RefSeq" id="WP_132258757.1">
    <property type="nucleotide sequence ID" value="NZ_SLZQ01000005.1"/>
</dbReference>
<protein>
    <submittedName>
        <fullName evidence="5">Methyltransferase family protein</fullName>
    </submittedName>
</protein>
<comment type="caution">
    <text evidence="5">The sequence shown here is derived from an EMBL/GenBank/DDBJ whole genome shotgun (WGS) entry which is preliminary data.</text>
</comment>
<dbReference type="InterPro" id="IPR029063">
    <property type="entry name" value="SAM-dependent_MTases_sf"/>
</dbReference>
<dbReference type="Proteomes" id="UP000295382">
    <property type="component" value="Unassembled WGS sequence"/>
</dbReference>
<evidence type="ECO:0000256" key="3">
    <source>
        <dbReference type="ARBA" id="ARBA00022691"/>
    </source>
</evidence>
<dbReference type="AlphaFoldDB" id="A0A4V2UIP9"/>
<dbReference type="SUPFAM" id="SSF53335">
    <property type="entry name" value="S-adenosyl-L-methionine-dependent methyltransferases"/>
    <property type="match status" value="1"/>
</dbReference>
<dbReference type="Gene3D" id="3.40.50.150">
    <property type="entry name" value="Vaccinia Virus protein VP39"/>
    <property type="match status" value="1"/>
</dbReference>
<evidence type="ECO:0000256" key="2">
    <source>
        <dbReference type="ARBA" id="ARBA00022679"/>
    </source>
</evidence>
<evidence type="ECO:0000313" key="6">
    <source>
        <dbReference type="Proteomes" id="UP000295382"/>
    </source>
</evidence>
<organism evidence="5 6">
    <name type="scientific">Paucimonas lemoignei</name>
    <name type="common">Pseudomonas lemoignei</name>
    <dbReference type="NCBI Taxonomy" id="29443"/>
    <lineage>
        <taxon>Bacteria</taxon>
        <taxon>Pseudomonadati</taxon>
        <taxon>Pseudomonadota</taxon>
        <taxon>Betaproteobacteria</taxon>
        <taxon>Burkholderiales</taxon>
        <taxon>Burkholderiaceae</taxon>
        <taxon>Paucimonas</taxon>
    </lineage>
</organism>
<reference evidence="5 6" key="1">
    <citation type="submission" date="2019-03" db="EMBL/GenBank/DDBJ databases">
        <title>Genomic Encyclopedia of Type Strains, Phase IV (KMG-IV): sequencing the most valuable type-strain genomes for metagenomic binning, comparative biology and taxonomic classification.</title>
        <authorList>
            <person name="Goeker M."/>
        </authorList>
    </citation>
    <scope>NUCLEOTIDE SEQUENCE [LARGE SCALE GENOMIC DNA]</scope>
    <source>
        <strain evidence="5 6">DSM 7445</strain>
    </source>
</reference>
<evidence type="ECO:0000256" key="1">
    <source>
        <dbReference type="ARBA" id="ARBA00022603"/>
    </source>
</evidence>
<dbReference type="Pfam" id="PF13649">
    <property type="entry name" value="Methyltransf_25"/>
    <property type="match status" value="1"/>
</dbReference>
<gene>
    <name evidence="5" type="ORF">EDC30_105273</name>
</gene>
<dbReference type="EMBL" id="SLZQ01000005">
    <property type="protein sequence ID" value="TCS37050.1"/>
    <property type="molecule type" value="Genomic_DNA"/>
</dbReference>
<dbReference type="OrthoDB" id="9790457at2"/>
<keyword evidence="6" id="KW-1185">Reference proteome</keyword>
<keyword evidence="2 5" id="KW-0808">Transferase</keyword>
<evidence type="ECO:0000313" key="5">
    <source>
        <dbReference type="EMBL" id="TCS37050.1"/>
    </source>
</evidence>
<dbReference type="GO" id="GO:0008168">
    <property type="term" value="F:methyltransferase activity"/>
    <property type="evidence" value="ECO:0007669"/>
    <property type="project" value="UniProtKB-KW"/>
</dbReference>
<dbReference type="PANTHER" id="PTHR43464:SF19">
    <property type="entry name" value="UBIQUINONE BIOSYNTHESIS O-METHYLTRANSFERASE, MITOCHONDRIAL"/>
    <property type="match status" value="1"/>
</dbReference>
<evidence type="ECO:0000259" key="4">
    <source>
        <dbReference type="Pfam" id="PF13649"/>
    </source>
</evidence>
<keyword evidence="1 5" id="KW-0489">Methyltransferase</keyword>
<feature type="domain" description="Methyltransferase" evidence="4">
    <location>
        <begin position="41"/>
        <end position="131"/>
    </location>
</feature>
<dbReference type="GO" id="GO:0032259">
    <property type="term" value="P:methylation"/>
    <property type="evidence" value="ECO:0007669"/>
    <property type="project" value="UniProtKB-KW"/>
</dbReference>
<keyword evidence="3" id="KW-0949">S-adenosyl-L-methionine</keyword>
<dbReference type="CDD" id="cd02440">
    <property type="entry name" value="AdoMet_MTases"/>
    <property type="match status" value="1"/>
</dbReference>
<proteinExistence type="predicted"/>
<dbReference type="InterPro" id="IPR041698">
    <property type="entry name" value="Methyltransf_25"/>
</dbReference>
<name>A0A4V2UIP9_PAULE</name>
<sequence>MNQDSYNSIATQWDAARTAFFGREREYLDTFLADLPETFLILDAGCGTGRPMAEYVISRGYKLEGIDQSSELLAVARKRFPTCAWSLAKLEDYPFTGQYGGIICWDALFHIERGYHESILQRMATSLVPGGRLMLTVGGSDHPPFIDCMFGREFFYDSFPPHTVEQMITTLGLEILLAEFMNLPTDGRDKGRYAIVAAKPSLSCSQS</sequence>
<accession>A0A4V2UIP9</accession>
<dbReference type="PANTHER" id="PTHR43464">
    <property type="entry name" value="METHYLTRANSFERASE"/>
    <property type="match status" value="1"/>
</dbReference>